<feature type="chain" id="PRO_5020965018" evidence="2">
    <location>
        <begin position="32"/>
        <end position="683"/>
    </location>
</feature>
<accession>A0A4R1HCE3</accession>
<keyword evidence="2" id="KW-0732">Signal</keyword>
<evidence type="ECO:0000313" key="4">
    <source>
        <dbReference type="Proteomes" id="UP000295707"/>
    </source>
</evidence>
<protein>
    <submittedName>
        <fullName evidence="3">Uncharacterized protein</fullName>
    </submittedName>
</protein>
<feature type="compositionally biased region" description="Basic residues" evidence="1">
    <location>
        <begin position="409"/>
        <end position="435"/>
    </location>
</feature>
<dbReference type="RefSeq" id="WP_132972034.1">
    <property type="nucleotide sequence ID" value="NZ_SMFX01000001.1"/>
</dbReference>
<dbReference type="Proteomes" id="UP000295707">
    <property type="component" value="Unassembled WGS sequence"/>
</dbReference>
<dbReference type="EMBL" id="SMFX01000001">
    <property type="protein sequence ID" value="TCK18213.1"/>
    <property type="molecule type" value="Genomic_DNA"/>
</dbReference>
<evidence type="ECO:0000256" key="1">
    <source>
        <dbReference type="SAM" id="MobiDB-lite"/>
    </source>
</evidence>
<dbReference type="AlphaFoldDB" id="A0A4R1HCE3"/>
<feature type="region of interest" description="Disordered" evidence="1">
    <location>
        <begin position="404"/>
        <end position="436"/>
    </location>
</feature>
<dbReference type="OrthoDB" id="5557124at2"/>
<sequence length="683" mass="76034">MKHKRPLVKARVAATLALLAGGMCVASTASAECEFKFDPFLTKATGSPNPVMKWLGHPCAQPEAGVSERTESADGVTTIINTPPGQHPSVDPFANPPGSNFLMTVYENLRDYENREMPNTLPSTPENPYNLHDGPVLTAEIDKRSPDDDLDMVIDRIEAAAKKGRKKINKDLVKFAIDILEGNPIDRAYSGLPMLHYQGPVNDSPVIPEYDADGNLVGGNVDVNIFYWGQHIEADAMFINPAAVQEVPWTVTYNVHILNNGMEDFSPMGSHVNRFINPKGVEVTGPPHASMDQTFFPMLDEGTRYTVKIKQTKGKYFNLIYHWGWRIHPPRVQAIENSLKKAGPDGWNYVQWEKSAFCEGGANDPDCDPVGNQADKDYAIAQIGELSPAKRMWTLFRSMLEDDDDHGDMKKKGKKHKKDKKHKKHKKDKKDKKLKKGDLAHIATDLRAAYYDWTDRTKLPAGVEADPDATMTMLYVNNTFYGSRQGLQGEGSGQGPASWKGVANGSVHDWNIRPYNFKVTVLNADHFQHFYRNVDFGGTRGWENQFQFTDPTTLVGPHPEIPPGHEANYPPFSNSPIISGYDNVFPINRSGTEEFLQPTPRNPDDPVNGLPQLGSGCFFTFGRNYLWPNAGALSGLIPVPPVGADGTPGMHKVDITMNYEPSRRLKLYQFDPLHHGVAIYSLH</sequence>
<keyword evidence="4" id="KW-1185">Reference proteome</keyword>
<evidence type="ECO:0000313" key="3">
    <source>
        <dbReference type="EMBL" id="TCK18213.1"/>
    </source>
</evidence>
<organism evidence="3 4">
    <name type="scientific">Thiogranum longum</name>
    <dbReference type="NCBI Taxonomy" id="1537524"/>
    <lineage>
        <taxon>Bacteria</taxon>
        <taxon>Pseudomonadati</taxon>
        <taxon>Pseudomonadota</taxon>
        <taxon>Gammaproteobacteria</taxon>
        <taxon>Chromatiales</taxon>
        <taxon>Ectothiorhodospiraceae</taxon>
        <taxon>Thiogranum</taxon>
    </lineage>
</organism>
<reference evidence="3 4" key="1">
    <citation type="submission" date="2019-03" db="EMBL/GenBank/DDBJ databases">
        <title>Genomic Encyclopedia of Type Strains, Phase IV (KMG-IV): sequencing the most valuable type-strain genomes for metagenomic binning, comparative biology and taxonomic classification.</title>
        <authorList>
            <person name="Goeker M."/>
        </authorList>
    </citation>
    <scope>NUCLEOTIDE SEQUENCE [LARGE SCALE GENOMIC DNA]</scope>
    <source>
        <strain evidence="3 4">DSM 19610</strain>
    </source>
</reference>
<evidence type="ECO:0000256" key="2">
    <source>
        <dbReference type="SAM" id="SignalP"/>
    </source>
</evidence>
<feature type="signal peptide" evidence="2">
    <location>
        <begin position="1"/>
        <end position="31"/>
    </location>
</feature>
<comment type="caution">
    <text evidence="3">The sequence shown here is derived from an EMBL/GenBank/DDBJ whole genome shotgun (WGS) entry which is preliminary data.</text>
</comment>
<proteinExistence type="predicted"/>
<gene>
    <name evidence="3" type="ORF">DFR30_1488</name>
</gene>
<name>A0A4R1HCE3_9GAMM</name>